<accession>A0A5N5VYQ0</accession>
<evidence type="ECO:0008006" key="4">
    <source>
        <dbReference type="Google" id="ProtNLM"/>
    </source>
</evidence>
<dbReference type="Gene3D" id="3.30.559.30">
    <property type="entry name" value="Nonribosomal peptide synthetase, condensation domain"/>
    <property type="match status" value="1"/>
</dbReference>
<comment type="caution">
    <text evidence="2">The sequence shown here is derived from an EMBL/GenBank/DDBJ whole genome shotgun (WGS) entry which is preliminary data.</text>
</comment>
<reference evidence="2 3" key="1">
    <citation type="journal article" date="2019" name="Microb. Cell Fact.">
        <title>Exploring novel herbicidin analogues by transcriptional regulator overexpression and MS/MS molecular networking.</title>
        <authorList>
            <person name="Shi Y."/>
            <person name="Gu R."/>
            <person name="Li Y."/>
            <person name="Wang X."/>
            <person name="Ren W."/>
            <person name="Li X."/>
            <person name="Wang L."/>
            <person name="Xie Y."/>
            <person name="Hong B."/>
        </authorList>
    </citation>
    <scope>NUCLEOTIDE SEQUENCE [LARGE SCALE GENOMIC DNA]</scope>
    <source>
        <strain evidence="2 3">US-43</strain>
    </source>
</reference>
<dbReference type="AlphaFoldDB" id="A0A5N5VYQ0"/>
<dbReference type="OrthoDB" id="4249762at2"/>
<keyword evidence="3" id="KW-1185">Reference proteome</keyword>
<dbReference type="SUPFAM" id="SSF52777">
    <property type="entry name" value="CoA-dependent acyltransferases"/>
    <property type="match status" value="2"/>
</dbReference>
<gene>
    <name evidence="2" type="ORF">FRZ00_31650</name>
</gene>
<evidence type="ECO:0000313" key="3">
    <source>
        <dbReference type="Proteomes" id="UP000327000"/>
    </source>
</evidence>
<evidence type="ECO:0000256" key="1">
    <source>
        <dbReference type="SAM" id="MobiDB-lite"/>
    </source>
</evidence>
<sequence>MVQPRRVLPRLRPAARAAGRPAGPVRRTRPAEPLLLRRRPAHRTRRHGGTAPRLRRRTGGARLAGRGRPPRRQPPHRARQGTLHRRTPRRRRHGTAAGLGRGERVTAPGTPLPATFVQRGLWPSTRHARPAEVTHVRALRLTGDTDTARLTEAVRRVTAALPALTAELSGDEEPRLALRPDAPEVTPVDLRGAPPAGRDAVCVALLRADRDHPRAGRHRARFHLVRLHDDETVLALTAHTLLLDTPSLYAVLGAVCQAYAGRFRPEHYRDATTLPDAPHASLSGRARASRRRWWHRRLAALPGPAPAGPPRDRVTETHRLRIPAARWKALTALGGPLGGNGSLAVMALAAWCLRAPDHQGPARFTTVVDLRDHLGLGPAVGPFTDRLVFGADLGEAPRPSFRDVTLRAQSGFLDAVVHYLPYGDVVELGRELGRVTAPRTAAHWDVALNFCRNPPTSAATRGERTLAERGLSIELFREADLLGAAGTGPAHRWDGTVLALSLGELGDDTVLVLDADRDHPHHGTADRLLHRMDEALLAAVADPDAPLPPLPAPAHTTRSHR</sequence>
<dbReference type="Gene3D" id="3.30.559.10">
    <property type="entry name" value="Chloramphenicol acetyltransferase-like domain"/>
    <property type="match status" value="1"/>
</dbReference>
<dbReference type="EMBL" id="VOKX01000122">
    <property type="protein sequence ID" value="KAB7833922.1"/>
    <property type="molecule type" value="Genomic_DNA"/>
</dbReference>
<feature type="compositionally biased region" description="Basic residues" evidence="1">
    <location>
        <begin position="68"/>
        <end position="94"/>
    </location>
</feature>
<evidence type="ECO:0000313" key="2">
    <source>
        <dbReference type="EMBL" id="KAB7833922.1"/>
    </source>
</evidence>
<feature type="compositionally biased region" description="Basic residues" evidence="1">
    <location>
        <begin position="36"/>
        <end position="59"/>
    </location>
</feature>
<feature type="region of interest" description="Disordered" evidence="1">
    <location>
        <begin position="540"/>
        <end position="561"/>
    </location>
</feature>
<protein>
    <recommendedName>
        <fullName evidence="4">Condensation domain-containing protein</fullName>
    </recommendedName>
</protein>
<dbReference type="InterPro" id="IPR023213">
    <property type="entry name" value="CAT-like_dom_sf"/>
</dbReference>
<proteinExistence type="predicted"/>
<organism evidence="2 3">
    <name type="scientific">Streptomyces mobaraensis</name>
    <name type="common">Streptoverticillium mobaraense</name>
    <dbReference type="NCBI Taxonomy" id="35621"/>
    <lineage>
        <taxon>Bacteria</taxon>
        <taxon>Bacillati</taxon>
        <taxon>Actinomycetota</taxon>
        <taxon>Actinomycetes</taxon>
        <taxon>Kitasatosporales</taxon>
        <taxon>Streptomycetaceae</taxon>
        <taxon>Streptomyces</taxon>
    </lineage>
</organism>
<dbReference type="Proteomes" id="UP000327000">
    <property type="component" value="Unassembled WGS sequence"/>
</dbReference>
<name>A0A5N5VYQ0_STRMB</name>
<feature type="region of interest" description="Disordered" evidence="1">
    <location>
        <begin position="1"/>
        <end position="112"/>
    </location>
</feature>
<feature type="compositionally biased region" description="Low complexity" evidence="1">
    <location>
        <begin position="1"/>
        <end position="25"/>
    </location>
</feature>